<dbReference type="GO" id="GO:0006633">
    <property type="term" value="P:fatty acid biosynthetic process"/>
    <property type="evidence" value="ECO:0007669"/>
    <property type="project" value="TreeGrafter"/>
</dbReference>
<dbReference type="InterPro" id="IPR020807">
    <property type="entry name" value="PKS_DH"/>
</dbReference>
<dbReference type="Gene3D" id="3.10.129.110">
    <property type="entry name" value="Polyketide synthase dehydratase"/>
    <property type="match status" value="1"/>
</dbReference>
<evidence type="ECO:0000256" key="5">
    <source>
        <dbReference type="PROSITE-ProRule" id="PRU01363"/>
    </source>
</evidence>
<reference evidence="10" key="1">
    <citation type="submission" date="2018-05" db="EMBL/GenBank/DDBJ databases">
        <title>Draft genome sequence of Stemphylium lycopersici strain CIDEFI 213.</title>
        <authorList>
            <person name="Medina R."/>
            <person name="Franco M.E.E."/>
            <person name="Lucentini C.G."/>
            <person name="Saparrat M.C.N."/>
            <person name="Balatti P.A."/>
        </authorList>
    </citation>
    <scope>NUCLEOTIDE SEQUENCE [LARGE SCALE GENOMIC DNA]</scope>
    <source>
        <strain evidence="10">CIDEFI 213</strain>
    </source>
</reference>
<dbReference type="Pfam" id="PF00109">
    <property type="entry name" value="ketoacyl-synt"/>
    <property type="match status" value="1"/>
</dbReference>
<feature type="region of interest" description="C-terminal hotdog fold" evidence="5">
    <location>
        <begin position="1181"/>
        <end position="1340"/>
    </location>
</feature>
<dbReference type="GO" id="GO:0004312">
    <property type="term" value="F:fatty acid synthase activity"/>
    <property type="evidence" value="ECO:0007669"/>
    <property type="project" value="TreeGrafter"/>
</dbReference>
<dbReference type="InterPro" id="IPR057326">
    <property type="entry name" value="KR_dom"/>
</dbReference>
<dbReference type="PROSITE" id="PS52019">
    <property type="entry name" value="PKS_MFAS_DH"/>
    <property type="match status" value="1"/>
</dbReference>
<dbReference type="SUPFAM" id="SSF53901">
    <property type="entry name" value="Thiolase-like"/>
    <property type="match status" value="1"/>
</dbReference>
<evidence type="ECO:0000256" key="2">
    <source>
        <dbReference type="ARBA" id="ARBA00022553"/>
    </source>
</evidence>
<dbReference type="InterPro" id="IPR013154">
    <property type="entry name" value="ADH-like_N"/>
</dbReference>
<comment type="caution">
    <text evidence="9">The sequence shown here is derived from an EMBL/GenBank/DDBJ whole genome shotgun (WGS) entry which is preliminary data.</text>
</comment>
<dbReference type="SMART" id="SM00822">
    <property type="entry name" value="PKS_KR"/>
    <property type="match status" value="1"/>
</dbReference>
<dbReference type="Proteomes" id="UP000249619">
    <property type="component" value="Unassembled WGS sequence"/>
</dbReference>
<dbReference type="SMART" id="SM00827">
    <property type="entry name" value="PKS_AT"/>
    <property type="match status" value="1"/>
</dbReference>
<dbReference type="InterPro" id="IPR020841">
    <property type="entry name" value="PKS_Beta-ketoAc_synthase_dom"/>
</dbReference>
<feature type="region of interest" description="Disordered" evidence="6">
    <location>
        <begin position="493"/>
        <end position="543"/>
    </location>
</feature>
<dbReference type="SMART" id="SM00829">
    <property type="entry name" value="PKS_ER"/>
    <property type="match status" value="1"/>
</dbReference>
<dbReference type="STRING" id="183478.A0A364MY31"/>
<evidence type="ECO:0000256" key="4">
    <source>
        <dbReference type="ARBA" id="ARBA00023268"/>
    </source>
</evidence>
<dbReference type="InterPro" id="IPR036291">
    <property type="entry name" value="NAD(P)-bd_dom_sf"/>
</dbReference>
<dbReference type="Pfam" id="PF21089">
    <property type="entry name" value="PKS_DH_N"/>
    <property type="match status" value="1"/>
</dbReference>
<dbReference type="GO" id="GO:0044550">
    <property type="term" value="P:secondary metabolite biosynthetic process"/>
    <property type="evidence" value="ECO:0007669"/>
    <property type="project" value="UniProtKB-ARBA"/>
</dbReference>
<dbReference type="Pfam" id="PF14765">
    <property type="entry name" value="PS-DH"/>
    <property type="match status" value="1"/>
</dbReference>
<dbReference type="SUPFAM" id="SSF55048">
    <property type="entry name" value="Probable ACP-binding domain of malonyl-CoA ACP transacylase"/>
    <property type="match status" value="1"/>
</dbReference>
<keyword evidence="3" id="KW-0808">Transferase</keyword>
<protein>
    <submittedName>
        <fullName evidence="9">Polyketide synthase PksJ</fullName>
    </submittedName>
</protein>
<feature type="active site" description="Proton donor; for dehydratase activity" evidence="5">
    <location>
        <position position="1247"/>
    </location>
</feature>
<dbReference type="InterPro" id="IPR001227">
    <property type="entry name" value="Ac_transferase_dom_sf"/>
</dbReference>
<evidence type="ECO:0000313" key="10">
    <source>
        <dbReference type="Proteomes" id="UP000249619"/>
    </source>
</evidence>
<keyword evidence="2" id="KW-0597">Phosphoprotein</keyword>
<dbReference type="InterPro" id="IPR049900">
    <property type="entry name" value="PKS_mFAS_DH"/>
</dbReference>
<feature type="active site" description="Proton acceptor; for dehydratase activity" evidence="5">
    <location>
        <position position="1047"/>
    </location>
</feature>
<feature type="region of interest" description="N-terminal hotdog fold" evidence="5">
    <location>
        <begin position="1015"/>
        <end position="1152"/>
    </location>
</feature>
<dbReference type="InterPro" id="IPR050091">
    <property type="entry name" value="PKS_NRPS_Biosynth_Enz"/>
</dbReference>
<keyword evidence="1" id="KW-0596">Phosphopantetheine</keyword>
<keyword evidence="10" id="KW-1185">Reference proteome</keyword>
<dbReference type="InterPro" id="IPR011032">
    <property type="entry name" value="GroES-like_sf"/>
</dbReference>
<dbReference type="GO" id="GO:0016491">
    <property type="term" value="F:oxidoreductase activity"/>
    <property type="evidence" value="ECO:0007669"/>
    <property type="project" value="InterPro"/>
</dbReference>
<feature type="domain" description="Ketosynthase family 3 (KS3)" evidence="7">
    <location>
        <begin position="49"/>
        <end position="474"/>
    </location>
</feature>
<organism evidence="9 10">
    <name type="scientific">Stemphylium lycopersici</name>
    <name type="common">Tomato gray leaf spot disease fungus</name>
    <name type="synonym">Thyrospora lycopersici</name>
    <dbReference type="NCBI Taxonomy" id="183478"/>
    <lineage>
        <taxon>Eukaryota</taxon>
        <taxon>Fungi</taxon>
        <taxon>Dikarya</taxon>
        <taxon>Ascomycota</taxon>
        <taxon>Pezizomycotina</taxon>
        <taxon>Dothideomycetes</taxon>
        <taxon>Pleosporomycetidae</taxon>
        <taxon>Pleosporales</taxon>
        <taxon>Pleosporineae</taxon>
        <taxon>Pleosporaceae</taxon>
        <taxon>Stemphylium</taxon>
    </lineage>
</organism>
<dbReference type="InterPro" id="IPR016035">
    <property type="entry name" value="Acyl_Trfase/lysoPLipase"/>
</dbReference>
<dbReference type="SUPFAM" id="SSF50129">
    <property type="entry name" value="GroES-like"/>
    <property type="match status" value="1"/>
</dbReference>
<evidence type="ECO:0000256" key="1">
    <source>
        <dbReference type="ARBA" id="ARBA00022450"/>
    </source>
</evidence>
<dbReference type="PANTHER" id="PTHR43775">
    <property type="entry name" value="FATTY ACID SYNTHASE"/>
    <property type="match status" value="1"/>
</dbReference>
<evidence type="ECO:0000313" key="9">
    <source>
        <dbReference type="EMBL" id="RAR06980.1"/>
    </source>
</evidence>
<dbReference type="PROSITE" id="PS52004">
    <property type="entry name" value="KS3_2"/>
    <property type="match status" value="1"/>
</dbReference>
<dbReference type="InterPro" id="IPR049551">
    <property type="entry name" value="PKS_DH_C"/>
</dbReference>
<evidence type="ECO:0000256" key="3">
    <source>
        <dbReference type="ARBA" id="ARBA00022679"/>
    </source>
</evidence>
<dbReference type="SMART" id="SM00826">
    <property type="entry name" value="PKS_DH"/>
    <property type="match status" value="1"/>
</dbReference>
<evidence type="ECO:0000259" key="7">
    <source>
        <dbReference type="PROSITE" id="PS52004"/>
    </source>
</evidence>
<dbReference type="InterPro" id="IPR014030">
    <property type="entry name" value="Ketoacyl_synth_N"/>
</dbReference>
<feature type="domain" description="PKS/mFAS DH" evidence="8">
    <location>
        <begin position="1015"/>
        <end position="1340"/>
    </location>
</feature>
<evidence type="ECO:0000259" key="8">
    <source>
        <dbReference type="PROSITE" id="PS52019"/>
    </source>
</evidence>
<dbReference type="Pfam" id="PF08659">
    <property type="entry name" value="KR"/>
    <property type="match status" value="1"/>
</dbReference>
<dbReference type="Pfam" id="PF08240">
    <property type="entry name" value="ADH_N"/>
    <property type="match status" value="1"/>
</dbReference>
<dbReference type="SUPFAM" id="SSF51735">
    <property type="entry name" value="NAD(P)-binding Rossmann-fold domains"/>
    <property type="match status" value="2"/>
</dbReference>
<dbReference type="Pfam" id="PF00698">
    <property type="entry name" value="Acyl_transf_1"/>
    <property type="match status" value="1"/>
</dbReference>
<dbReference type="Gene3D" id="3.40.50.720">
    <property type="entry name" value="NAD(P)-binding Rossmann-like Domain"/>
    <property type="match status" value="1"/>
</dbReference>
<keyword evidence="4" id="KW-0511">Multifunctional enzyme</keyword>
<dbReference type="CDD" id="cd00833">
    <property type="entry name" value="PKS"/>
    <property type="match status" value="1"/>
</dbReference>
<dbReference type="PANTHER" id="PTHR43775:SF29">
    <property type="entry name" value="ASPERFURANONE POLYKETIDE SYNTHASE AFOG-RELATED"/>
    <property type="match status" value="1"/>
</dbReference>
<dbReference type="Gene3D" id="3.90.180.10">
    <property type="entry name" value="Medium-chain alcohol dehydrogenases, catalytic domain"/>
    <property type="match status" value="1"/>
</dbReference>
<dbReference type="EMBL" id="QGDH01000107">
    <property type="protein sequence ID" value="RAR06980.1"/>
    <property type="molecule type" value="Genomic_DNA"/>
</dbReference>
<dbReference type="SMART" id="SM00825">
    <property type="entry name" value="PKS_KS"/>
    <property type="match status" value="1"/>
</dbReference>
<dbReference type="InterPro" id="IPR016039">
    <property type="entry name" value="Thiolase-like"/>
</dbReference>
<dbReference type="InterPro" id="IPR020843">
    <property type="entry name" value="ER"/>
</dbReference>
<gene>
    <name evidence="9" type="ORF">DDE83_006701</name>
</gene>
<dbReference type="InterPro" id="IPR014031">
    <property type="entry name" value="Ketoacyl_synth_C"/>
</dbReference>
<dbReference type="CDD" id="cd05195">
    <property type="entry name" value="enoyl_red"/>
    <property type="match status" value="1"/>
</dbReference>
<feature type="compositionally biased region" description="Polar residues" evidence="6">
    <location>
        <begin position="500"/>
        <end position="520"/>
    </location>
</feature>
<sequence>MEIPFESPGGSTTIFQPLRSVAILIPILEMKIPHHEEESSPPHVSHNGIEPVAIIGFGFKFPNDVDNADGLWELLMERRSTMTKVPKSRWNIDGFYKEHGIRPGTVKNRGGHFLADDPARFDAPFFSIPPAEAECMDPQQRLLLETSYHALENAGIPMQTAMGTRTSVHVGCLLQEYSQISQRDAQMPGDYRIVGANGLTMLANRLSWFYDFSGPSMTVDTACSGGLVALHLAFQELQAGSVDMSLVCGSNLCLLPDSTALLSSLNMMSKDSVCYSFDERASGYARGEGSGVLVLKRLSQALADGDTIRGVVRSTGCGQDGNTPTITSPSQAAQERLIRETYARAGLSLDDTRYFEAHGTGTPVGDPCEAAAISNVFSARTHEDPMYVGALKSNIGHLEGASGIAGVIKALTVLEKGIIPPNVYPERISPAVAAVGPNLRFPLEPVAWPSNGPRRASVNSFGYGGTNAHVVLDDALSFLRQWGVEGRHCTEKLFEDEENSQTLSRLTSASSTGTGPSIGNHSDIAPSDHTPPSSTIDHHDTNASHGVIQSSNLQLLVLSAFDERSVNRFSTALQKWISSHSKLDNRHQLLQDLAYTLVEKRTSFPWKSFCVASTNATAGLKWSAPARAKPTPNICFVYTGQGAQWYGMGRELLQYDVYRKSILEADQYLRSLGSSWSLIKEDVAIHQPERSQPICTAVQVAITDLLASWKVCATVCVGHSSGEIAAAYASRAISRESAWMIAYFRGLAVAIKQTLNPSHGAMVAVQAPLDSWKNIMEDQNIACLDGPIVIACYNSPRSFTISGPRYAIHRFVDSLRHASIEAHLLKIDVAYHSNHMSPVARVYERLLHKIEPGEPSERQPLFVSTVTGKPLDQLSELRSAEYWNRNLTGPVEFSAAIQEVCARLDASTCSFVEIGPHPVLRSPIHDITKSCNNDVASKYVSVLRRNHAADATVMECAGHLCLTGTTIDIPAVNKSHTSRSSLLTSLPSYQFENKKTYWLEGRTSIQYRQTQFPHHELLGSRTPDWNEHEAKWTNRILLDQSPYLKDHQVNGVCLMPAAGMLVMAIEAVRQLHNERSTRCSGYKMKNVTFTKAMAISGDPRGTEIELTVRPTRVNSRNVELGDVFDKFSIYIYEDDSWHLCCNGLIAMQHDSRGYSTSGHDEKQVPFGTNGQTMLPAMTGCYTSLDSADIYTAFDHAGLSYGPTFRGVREVKWDQQSQATGLIGLGDWEKHARQEYSDPHLIHPAALDTILQMTFPTYSIYEKTSSATTVPTGFNNAWFSNDLGRASSLGSDVIVHAKVIGHGFRNKLFAIHAACAEDGAVCFYGELETSTIGRVNASSDPQKAVQSFYRIDWQPAKFHRIVAEMDTMASSPSYIHIVYDELDAPQLDMIHALCEALASQGGLRVVMVPWSSVVDYDLVGALCVFFPGLDGSLLHNISADSLEKIKRLILMTEALVWITVQHQHHEENPKEGLISGLLRTLATEADEYCLVSLCLDTTNGMSNTATNIIKVINQLLQQQKDPEDEYWEIDGVLCTPRVVDDAELTAELQQPEQPSTTVLKAWKELDRPKLTIDTAGILNTLHYQQDPLQSTRLGDDDVVVAVKAVGLNTRDLQVALGQVHDDAFGIEIAGVVLQAGKSCAAEFQVGDRVFGVTRHGVAQMAQCKSFQLRKMAHDMSFKDATAMPVAFCVAYYALVWNARVTNGDVVFIHDAAGALGQAVIQISRHQRCARIFATVHTIEEVEFLTKTFGIPGAHIFLTDEPDLEHRIRRLTGGRGVDVVLGSRASSRASWGCIAPFGRCIDVGEKDSFVSPASGSEETFLPPTTSNVTYTSINFQELTKSRLFSIIFKEVHSLIDSGKISIPKPIAVFRQNEVEQAFRALEREGLAGKVILEMKEEEVVEMRPAPGDCDHLFRSDASYLIAGAFGGIGQSIVQWMVRQGARHLILPSRSLVEGTNSSRERFIQMLRAQGVMVQAPVCDIANKNQLQSTLQRLSGMPEIRGCIQAAMVICDSSFPLMTAEKWNKSLAPKVDGSWNLHQILPSNLDFFVMLSSSTGIIGSFGQSNYTVGNTYQDNLAAHRMKHGQRAHALALSMVTGVGYVAQNEQVGALLRVRGVLEEVSMQDIQALLRFCCNPTRVDAANLGPQIITPLTLPADLRAVGIVAPLGVTRPIYNHLHTLPARISSTAHGADVAKSRWAYKLAEATTLAQATHVVIEAVQTQLSSLLVVSKEDIDPQKAIHSEVKWNISGVDRVWEAFDVISLRGDAWVHESITP</sequence>
<dbReference type="Gene3D" id="3.40.366.10">
    <property type="entry name" value="Malonyl-Coenzyme A Acyl Carrier Protein, domain 2"/>
    <property type="match status" value="1"/>
</dbReference>
<dbReference type="InterPro" id="IPR042104">
    <property type="entry name" value="PKS_dehydratase_sf"/>
</dbReference>
<dbReference type="InterPro" id="IPR049552">
    <property type="entry name" value="PKS_DH_N"/>
</dbReference>
<dbReference type="InterPro" id="IPR014043">
    <property type="entry name" value="Acyl_transferase_dom"/>
</dbReference>
<name>A0A364MY31_STELY</name>
<dbReference type="InterPro" id="IPR016036">
    <property type="entry name" value="Malonyl_transacylase_ACP-bd"/>
</dbReference>
<dbReference type="Pfam" id="PF02801">
    <property type="entry name" value="Ketoacyl-synt_C"/>
    <property type="match status" value="1"/>
</dbReference>
<dbReference type="Gene3D" id="3.40.47.10">
    <property type="match status" value="1"/>
</dbReference>
<proteinExistence type="predicted"/>
<accession>A0A364MY31</accession>
<evidence type="ECO:0000256" key="6">
    <source>
        <dbReference type="SAM" id="MobiDB-lite"/>
    </source>
</evidence>
<dbReference type="Pfam" id="PF13602">
    <property type="entry name" value="ADH_zinc_N_2"/>
    <property type="match status" value="1"/>
</dbReference>
<dbReference type="InterPro" id="IPR013968">
    <property type="entry name" value="PKS_KR"/>
</dbReference>
<dbReference type="SUPFAM" id="SSF52151">
    <property type="entry name" value="FabD/lysophospholipase-like"/>
    <property type="match status" value="1"/>
</dbReference>